<dbReference type="Proteomes" id="UP000642107">
    <property type="component" value="Unassembled WGS sequence"/>
</dbReference>
<reference evidence="2 3" key="1">
    <citation type="submission" date="2020-09" db="EMBL/GenBank/DDBJ databases">
        <title>Flavimobilis rhizosphaerae sp. nov., isolated from rhizosphere soil of Spartina alterniflora.</title>
        <authorList>
            <person name="Hanqin C."/>
        </authorList>
    </citation>
    <scope>NUCLEOTIDE SEQUENCE [LARGE SCALE GENOMIC DNA]</scope>
    <source>
        <strain evidence="2 3">GY 10621</strain>
    </source>
</reference>
<name>A0ABR9DQ80_9MICO</name>
<protein>
    <submittedName>
        <fullName evidence="2">Uncharacterized protein</fullName>
    </submittedName>
</protein>
<evidence type="ECO:0000313" key="3">
    <source>
        <dbReference type="Proteomes" id="UP000642107"/>
    </source>
</evidence>
<keyword evidence="3" id="KW-1185">Reference proteome</keyword>
<dbReference type="RefSeq" id="WP_192278958.1">
    <property type="nucleotide sequence ID" value="NZ_JACZDF010000003.1"/>
</dbReference>
<comment type="caution">
    <text evidence="2">The sequence shown here is derived from an EMBL/GenBank/DDBJ whole genome shotgun (WGS) entry which is preliminary data.</text>
</comment>
<organism evidence="2 3">
    <name type="scientific">Flavimobilis rhizosphaerae</name>
    <dbReference type="NCBI Taxonomy" id="2775421"/>
    <lineage>
        <taxon>Bacteria</taxon>
        <taxon>Bacillati</taxon>
        <taxon>Actinomycetota</taxon>
        <taxon>Actinomycetes</taxon>
        <taxon>Micrococcales</taxon>
        <taxon>Jonesiaceae</taxon>
        <taxon>Flavimobilis</taxon>
    </lineage>
</organism>
<gene>
    <name evidence="2" type="ORF">IGS67_06350</name>
</gene>
<evidence type="ECO:0000256" key="1">
    <source>
        <dbReference type="SAM" id="MobiDB-lite"/>
    </source>
</evidence>
<feature type="region of interest" description="Disordered" evidence="1">
    <location>
        <begin position="95"/>
        <end position="118"/>
    </location>
</feature>
<accession>A0ABR9DQ80</accession>
<sequence>MIVFHLLSLKPEPDANVGLSLTRLAVSLGTLGVAGLLGHRGQQHHLEARAAKRTDLALRQVLPFTANLEEDDRRAIVREFTDRVFIRGDIDTPKAPRTIPSLRRPTEAQTYTAGEPPE</sequence>
<proteinExistence type="predicted"/>
<evidence type="ECO:0000313" key="2">
    <source>
        <dbReference type="EMBL" id="MBD9699114.1"/>
    </source>
</evidence>
<dbReference type="EMBL" id="JACZDF010000003">
    <property type="protein sequence ID" value="MBD9699114.1"/>
    <property type="molecule type" value="Genomic_DNA"/>
</dbReference>